<dbReference type="InterPro" id="IPR049215">
    <property type="entry name" value="DUF6809"/>
</dbReference>
<protein>
    <submittedName>
        <fullName evidence="1">Uncharacterized protein</fullName>
    </submittedName>
</protein>
<reference evidence="1" key="2">
    <citation type="journal article" date="2021" name="PeerJ">
        <title>Extensive microbial diversity within the chicken gut microbiome revealed by metagenomics and culture.</title>
        <authorList>
            <person name="Gilroy R."/>
            <person name="Ravi A."/>
            <person name="Getino M."/>
            <person name="Pursley I."/>
            <person name="Horton D.L."/>
            <person name="Alikhan N.F."/>
            <person name="Baker D."/>
            <person name="Gharbi K."/>
            <person name="Hall N."/>
            <person name="Watson M."/>
            <person name="Adriaenssens E.M."/>
            <person name="Foster-Nyarko E."/>
            <person name="Jarju S."/>
            <person name="Secka A."/>
            <person name="Antonio M."/>
            <person name="Oren A."/>
            <person name="Chaudhuri R.R."/>
            <person name="La Ragione R."/>
            <person name="Hildebrand F."/>
            <person name="Pallen M.J."/>
        </authorList>
    </citation>
    <scope>NUCLEOTIDE SEQUENCE</scope>
    <source>
        <strain evidence="1">CHK195-12923</strain>
    </source>
</reference>
<dbReference type="EMBL" id="DVNE01000011">
    <property type="protein sequence ID" value="HIU61272.1"/>
    <property type="molecule type" value="Genomic_DNA"/>
</dbReference>
<comment type="caution">
    <text evidence="1">The sequence shown here is derived from an EMBL/GenBank/DDBJ whole genome shotgun (WGS) entry which is preliminary data.</text>
</comment>
<name>A0A9D1MJI7_9FIRM</name>
<evidence type="ECO:0000313" key="1">
    <source>
        <dbReference type="EMBL" id="HIU61272.1"/>
    </source>
</evidence>
<accession>A0A9D1MJI7</accession>
<dbReference type="AlphaFoldDB" id="A0A9D1MJI7"/>
<reference evidence="1" key="1">
    <citation type="submission" date="2020-10" db="EMBL/GenBank/DDBJ databases">
        <authorList>
            <person name="Gilroy R."/>
        </authorList>
    </citation>
    <scope>NUCLEOTIDE SEQUENCE</scope>
    <source>
        <strain evidence="1">CHK195-12923</strain>
    </source>
</reference>
<evidence type="ECO:0000313" key="2">
    <source>
        <dbReference type="Proteomes" id="UP000824110"/>
    </source>
</evidence>
<proteinExistence type="predicted"/>
<gene>
    <name evidence="1" type="ORF">IAB69_01295</name>
</gene>
<sequence>MESSLLDRLCMWAGEEGSLFKMSKAESDLLGNIDDMYTYFCGKLDGEDREKFKKLCECFDEVSNEETEAFFRIGFKLAFRLAAECYT</sequence>
<organism evidence="1 2">
    <name type="scientific">Candidatus Coproplasma excrementigallinarum</name>
    <dbReference type="NCBI Taxonomy" id="2840747"/>
    <lineage>
        <taxon>Bacteria</taxon>
        <taxon>Bacillati</taxon>
        <taxon>Bacillota</taxon>
        <taxon>Clostridia</taxon>
        <taxon>Eubacteriales</taxon>
        <taxon>Candidatus Coproplasma</taxon>
    </lineage>
</organism>
<dbReference type="Pfam" id="PF20648">
    <property type="entry name" value="DUF6809"/>
    <property type="match status" value="1"/>
</dbReference>
<dbReference type="Proteomes" id="UP000824110">
    <property type="component" value="Unassembled WGS sequence"/>
</dbReference>